<gene>
    <name evidence="2" type="ORF">SAMN02745133_01876</name>
</gene>
<feature type="domain" description="SipL SPOCS" evidence="1">
    <location>
        <begin position="85"/>
        <end position="143"/>
    </location>
</feature>
<dbReference type="AlphaFoldDB" id="A0A1M4Z2K2"/>
<dbReference type="Proteomes" id="UP000184148">
    <property type="component" value="Unassembled WGS sequence"/>
</dbReference>
<dbReference type="InterPro" id="IPR008979">
    <property type="entry name" value="Galactose-bd-like_sf"/>
</dbReference>
<dbReference type="SUPFAM" id="SSF49785">
    <property type="entry name" value="Galactose-binding domain-like"/>
    <property type="match status" value="1"/>
</dbReference>
<evidence type="ECO:0000259" key="1">
    <source>
        <dbReference type="Pfam" id="PF12673"/>
    </source>
</evidence>
<evidence type="ECO:0000313" key="2">
    <source>
        <dbReference type="EMBL" id="SHF12178.1"/>
    </source>
</evidence>
<keyword evidence="3" id="KW-1185">Reference proteome</keyword>
<dbReference type="Pfam" id="PF12673">
    <property type="entry name" value="SipL"/>
    <property type="match status" value="1"/>
</dbReference>
<dbReference type="STRING" id="1121429.SAMN02745133_01876"/>
<dbReference type="Gene3D" id="2.60.120.260">
    <property type="entry name" value="Galactose-binding domain-like"/>
    <property type="match status" value="1"/>
</dbReference>
<reference evidence="3" key="1">
    <citation type="submission" date="2016-11" db="EMBL/GenBank/DDBJ databases">
        <authorList>
            <person name="Varghese N."/>
            <person name="Submissions S."/>
        </authorList>
    </citation>
    <scope>NUCLEOTIDE SEQUENCE [LARGE SCALE GENOMIC DNA]</scope>
    <source>
        <strain evidence="3">DSM 12395</strain>
    </source>
</reference>
<accession>A0A1M4Z2K2</accession>
<dbReference type="EMBL" id="FQUY01000012">
    <property type="protein sequence ID" value="SHF12178.1"/>
    <property type="molecule type" value="Genomic_DNA"/>
</dbReference>
<organism evidence="2 3">
    <name type="scientific">Desulforamulus putei DSM 12395</name>
    <dbReference type="NCBI Taxonomy" id="1121429"/>
    <lineage>
        <taxon>Bacteria</taxon>
        <taxon>Bacillati</taxon>
        <taxon>Bacillota</taxon>
        <taxon>Clostridia</taxon>
        <taxon>Eubacteriales</taxon>
        <taxon>Peptococcaceae</taxon>
        <taxon>Desulforamulus</taxon>
    </lineage>
</organism>
<name>A0A1M4Z2K2_9FIRM</name>
<sequence>MPNGTVCQLVKLPVVVGETAGSVTVENITCPPEAVKKVDHIDVVVRDLEADPVFTAPTKEGVCNSPKATVHFGDPQCGNQPREIRKINIHGTVHKQIFYVDKDDHVRHMSEDIDFTKAITLSPPLIVLEPQNVEIDFRNVDVNVSFDLPRPTRIQQVVDVSFTLKIVEQTQLFVSVFPNGCEPTATLGIQDETFEDWIGNCPAQWQCVNVCPNPYGRTGQAAQLGCCPTLPAGMSRNVPDVLPGTAYELTFWARSVEVPRDPCDFTLVAQIQFLDAAGNPTGTVQQTITSQQLSDTYRQFRVNGTPAPEGTASAIVSFTFTPQPWNTCAALLDDVTFGQVGV</sequence>
<dbReference type="OrthoDB" id="1785142at2"/>
<dbReference type="InterPro" id="IPR024300">
    <property type="entry name" value="SipL_SPOCS_dom"/>
</dbReference>
<dbReference type="RefSeq" id="WP_073239067.1">
    <property type="nucleotide sequence ID" value="NZ_FQUY01000012.1"/>
</dbReference>
<evidence type="ECO:0000313" key="3">
    <source>
        <dbReference type="Proteomes" id="UP000184148"/>
    </source>
</evidence>
<proteinExistence type="predicted"/>
<protein>
    <recommendedName>
        <fullName evidence="1">SipL SPOCS domain-containing protein</fullName>
    </recommendedName>
</protein>